<evidence type="ECO:0000259" key="3">
    <source>
        <dbReference type="PROSITE" id="PS50172"/>
    </source>
</evidence>
<dbReference type="GO" id="GO:0006270">
    <property type="term" value="P:DNA replication initiation"/>
    <property type="evidence" value="ECO:0007669"/>
    <property type="project" value="TreeGrafter"/>
</dbReference>
<feature type="domain" description="BRCT" evidence="3">
    <location>
        <begin position="92"/>
        <end position="181"/>
    </location>
</feature>
<feature type="domain" description="BRCT" evidence="3">
    <location>
        <begin position="421"/>
        <end position="504"/>
    </location>
</feature>
<dbReference type="InterPro" id="IPR036420">
    <property type="entry name" value="BRCT_dom_sf"/>
</dbReference>
<reference evidence="4" key="1">
    <citation type="journal article" date="2020" name="Stud. Mycol.">
        <title>101 Dothideomycetes genomes: a test case for predicting lifestyles and emergence of pathogens.</title>
        <authorList>
            <person name="Haridas S."/>
            <person name="Albert R."/>
            <person name="Binder M."/>
            <person name="Bloem J."/>
            <person name="Labutti K."/>
            <person name="Salamov A."/>
            <person name="Andreopoulos B."/>
            <person name="Baker S."/>
            <person name="Barry K."/>
            <person name="Bills G."/>
            <person name="Bluhm B."/>
            <person name="Cannon C."/>
            <person name="Castanera R."/>
            <person name="Culley D."/>
            <person name="Daum C."/>
            <person name="Ezra D."/>
            <person name="Gonzalez J."/>
            <person name="Henrissat B."/>
            <person name="Kuo A."/>
            <person name="Liang C."/>
            <person name="Lipzen A."/>
            <person name="Lutzoni F."/>
            <person name="Magnuson J."/>
            <person name="Mondo S."/>
            <person name="Nolan M."/>
            <person name="Ohm R."/>
            <person name="Pangilinan J."/>
            <person name="Park H.-J."/>
            <person name="Ramirez L."/>
            <person name="Alfaro M."/>
            <person name="Sun H."/>
            <person name="Tritt A."/>
            <person name="Yoshinaga Y."/>
            <person name="Zwiers L.-H."/>
            <person name="Turgeon B."/>
            <person name="Goodwin S."/>
            <person name="Spatafora J."/>
            <person name="Crous P."/>
            <person name="Grigoriev I."/>
        </authorList>
    </citation>
    <scope>NUCLEOTIDE SEQUENCE</scope>
    <source>
        <strain evidence="4">CBS 121410</strain>
    </source>
</reference>
<evidence type="ECO:0000313" key="5">
    <source>
        <dbReference type="Proteomes" id="UP000799776"/>
    </source>
</evidence>
<protein>
    <recommendedName>
        <fullName evidence="3">BRCT domain-containing protein</fullName>
    </recommendedName>
</protein>
<dbReference type="PANTHER" id="PTHR13561">
    <property type="entry name" value="DNA REPLICATION REGULATOR DPB11-RELATED"/>
    <property type="match status" value="1"/>
</dbReference>
<dbReference type="PANTHER" id="PTHR13561:SF20">
    <property type="entry name" value="DNA TOPOISOMERASE 2-BINDING PROTEIN 1"/>
    <property type="match status" value="1"/>
</dbReference>
<name>A0A9P4LZC0_9PEZI</name>
<dbReference type="GO" id="GO:0033314">
    <property type="term" value="P:mitotic DNA replication checkpoint signaling"/>
    <property type="evidence" value="ECO:0007669"/>
    <property type="project" value="TreeGrafter"/>
</dbReference>
<dbReference type="Proteomes" id="UP000799776">
    <property type="component" value="Unassembled WGS sequence"/>
</dbReference>
<keyword evidence="5" id="KW-1185">Reference proteome</keyword>
<feature type="non-terminal residue" evidence="4">
    <location>
        <position position="1"/>
    </location>
</feature>
<dbReference type="Pfam" id="PF12738">
    <property type="entry name" value="PTCB-BRCT"/>
    <property type="match status" value="2"/>
</dbReference>
<dbReference type="EMBL" id="ML978718">
    <property type="protein sequence ID" value="KAF2087961.1"/>
    <property type="molecule type" value="Genomic_DNA"/>
</dbReference>
<evidence type="ECO:0000256" key="2">
    <source>
        <dbReference type="SAM" id="MobiDB-lite"/>
    </source>
</evidence>
<evidence type="ECO:0000256" key="1">
    <source>
        <dbReference type="ARBA" id="ARBA00022737"/>
    </source>
</evidence>
<dbReference type="CDD" id="cd17723">
    <property type="entry name" value="BRCT_Rad4_rpt4"/>
    <property type="match status" value="1"/>
</dbReference>
<dbReference type="AlphaFoldDB" id="A0A9P4LZC0"/>
<feature type="region of interest" description="Disordered" evidence="2">
    <location>
        <begin position="185"/>
        <end position="235"/>
    </location>
</feature>
<feature type="non-terminal residue" evidence="4">
    <location>
        <position position="504"/>
    </location>
</feature>
<dbReference type="FunFam" id="3.40.50.10190:FF:000010">
    <property type="entry name" value="DNA topoisomerase II binding protein 1"/>
    <property type="match status" value="1"/>
</dbReference>
<dbReference type="GO" id="GO:0007095">
    <property type="term" value="P:mitotic G2 DNA damage checkpoint signaling"/>
    <property type="evidence" value="ECO:0007669"/>
    <property type="project" value="TreeGrafter"/>
</dbReference>
<evidence type="ECO:0000313" key="4">
    <source>
        <dbReference type="EMBL" id="KAF2087961.1"/>
    </source>
</evidence>
<dbReference type="SUPFAM" id="SSF52113">
    <property type="entry name" value="BRCT domain"/>
    <property type="match status" value="4"/>
</dbReference>
<dbReference type="CDD" id="cd18433">
    <property type="entry name" value="BRCT_Rad4_rpt3"/>
    <property type="match status" value="1"/>
</dbReference>
<dbReference type="Gene3D" id="3.40.50.10190">
    <property type="entry name" value="BRCT domain"/>
    <property type="match status" value="4"/>
</dbReference>
<dbReference type="InterPro" id="IPR059215">
    <property type="entry name" value="BRCT2_TopBP1-like"/>
</dbReference>
<dbReference type="InterPro" id="IPR001357">
    <property type="entry name" value="BRCT_dom"/>
</dbReference>
<feature type="region of interest" description="Disordered" evidence="2">
    <location>
        <begin position="266"/>
        <end position="289"/>
    </location>
</feature>
<feature type="domain" description="BRCT" evidence="3">
    <location>
        <begin position="300"/>
        <end position="404"/>
    </location>
</feature>
<sequence length="504" mass="56674">PLAGIILCCTAIGPDEREQLGKWASDMGATHRLDLTSDVTHLIAGQIDTPKYNYVAKERPDVTVVTPAWIEAVRAAWMAGEEPDVAKLENEHRVPSFLGLRICVTGFDNLEQRKYLENSVGQNGGTYQGDLTKNVTHLVAAAPQGKKYEHAKQWQIKTVSLEWLTESVERGMALDERLYNPLMPPEERGKGAWQKPPPYSVALGKRQRIPTKGEEPGSSRRKLRRTASTKLGSQSQSILADIAGGSFTPRQEAQDDSWQDQDQNVALQESASVRKPPTRKTELKKAQSMPNLQPFDAGSVWQKIFEGKVMHITGFDATKTAVLYNILTSNGAQVMKTVEDIVGWAPELPSEHLEEIYLIVPHEMTKDQVNQLPFPLPLLTAVNEWWVEKCLFRKFLVNPTTELTVEMTVCKPFERFPLKGFEDLKISSTSFTDVDLLHLSKVVQLMGATYEQYTKPESSVLICRGDTAKKEKLEYCAEHKIPVISAAWLWYCIDKGVRHPFEPF</sequence>
<proteinExistence type="predicted"/>
<gene>
    <name evidence="4" type="ORF">K490DRAFT_3596</name>
</gene>
<keyword evidence="1" id="KW-0677">Repeat</keyword>
<dbReference type="PROSITE" id="PS50172">
    <property type="entry name" value="BRCT"/>
    <property type="match status" value="4"/>
</dbReference>
<accession>A0A9P4LZC0</accession>
<dbReference type="SMART" id="SM00292">
    <property type="entry name" value="BRCT"/>
    <property type="match status" value="4"/>
</dbReference>
<dbReference type="Pfam" id="PF00533">
    <property type="entry name" value="BRCT"/>
    <property type="match status" value="1"/>
</dbReference>
<dbReference type="CDD" id="cd17731">
    <property type="entry name" value="BRCT_TopBP1_rpt2_like"/>
    <property type="match status" value="1"/>
</dbReference>
<organism evidence="4 5">
    <name type="scientific">Saccharata proteae CBS 121410</name>
    <dbReference type="NCBI Taxonomy" id="1314787"/>
    <lineage>
        <taxon>Eukaryota</taxon>
        <taxon>Fungi</taxon>
        <taxon>Dikarya</taxon>
        <taxon>Ascomycota</taxon>
        <taxon>Pezizomycotina</taxon>
        <taxon>Dothideomycetes</taxon>
        <taxon>Dothideomycetes incertae sedis</taxon>
        <taxon>Botryosphaeriales</taxon>
        <taxon>Saccharataceae</taxon>
        <taxon>Saccharata</taxon>
    </lineage>
</organism>
<comment type="caution">
    <text evidence="4">The sequence shown here is derived from an EMBL/GenBank/DDBJ whole genome shotgun (WGS) entry which is preliminary data.</text>
</comment>
<dbReference type="OrthoDB" id="251770at2759"/>
<feature type="domain" description="BRCT" evidence="3">
    <location>
        <begin position="1"/>
        <end position="70"/>
    </location>
</feature>